<feature type="region of interest" description="Disordered" evidence="1">
    <location>
        <begin position="117"/>
        <end position="149"/>
    </location>
</feature>
<dbReference type="EMBL" id="CAINUL010000008">
    <property type="protein sequence ID" value="CAD0110910.1"/>
    <property type="molecule type" value="Genomic_DNA"/>
</dbReference>
<feature type="region of interest" description="Disordered" evidence="1">
    <location>
        <begin position="45"/>
        <end position="81"/>
    </location>
</feature>
<dbReference type="OrthoDB" id="3927702at2759"/>
<feature type="compositionally biased region" description="Low complexity" evidence="1">
    <location>
        <begin position="47"/>
        <end position="56"/>
    </location>
</feature>
<organism evidence="2 3">
    <name type="scientific">Aureobasidium uvarum</name>
    <dbReference type="NCBI Taxonomy" id="2773716"/>
    <lineage>
        <taxon>Eukaryota</taxon>
        <taxon>Fungi</taxon>
        <taxon>Dikarya</taxon>
        <taxon>Ascomycota</taxon>
        <taxon>Pezizomycotina</taxon>
        <taxon>Dothideomycetes</taxon>
        <taxon>Dothideomycetidae</taxon>
        <taxon>Dothideales</taxon>
        <taxon>Saccotheciaceae</taxon>
        <taxon>Aureobasidium</taxon>
    </lineage>
</organism>
<evidence type="ECO:0000313" key="3">
    <source>
        <dbReference type="Proteomes" id="UP000745764"/>
    </source>
</evidence>
<keyword evidence="3" id="KW-1185">Reference proteome</keyword>
<protein>
    <submittedName>
        <fullName evidence="2">Uncharacterized protein</fullName>
    </submittedName>
</protein>
<dbReference type="AlphaFoldDB" id="A0A9N8PU67"/>
<accession>A0A9N8PU67</accession>
<name>A0A9N8PU67_9PEZI</name>
<sequence length="215" mass="24062">MLSATSYIFSNDTDATNFRRAVRETIAGSGASAQEVQRAYFAYMRSQQQRQQQQHQGYDTNTAEQQQFTPPPAYSETTDNEPLPAYSAALISEPNQQSPTAQLDFLLHGNIYTQPLPPTYEESIHPPPSYHQQNASTSTPRPSNESQLSHQSITTIFANCTTRTPQKQLHNKSIQAIHLTPQGDISTPSKSTRSKSGVIKRVFRYKGLMTARGLW</sequence>
<proteinExistence type="predicted"/>
<feature type="compositionally biased region" description="Polar residues" evidence="1">
    <location>
        <begin position="130"/>
        <end position="149"/>
    </location>
</feature>
<evidence type="ECO:0000313" key="2">
    <source>
        <dbReference type="EMBL" id="CAD0110910.1"/>
    </source>
</evidence>
<feature type="compositionally biased region" description="Polar residues" evidence="1">
    <location>
        <begin position="57"/>
        <end position="68"/>
    </location>
</feature>
<reference evidence="2" key="1">
    <citation type="submission" date="2020-06" db="EMBL/GenBank/DDBJ databases">
        <authorList>
            <person name="Onetto C."/>
        </authorList>
    </citation>
    <scope>NUCLEOTIDE SEQUENCE</scope>
</reference>
<gene>
    <name evidence="2" type="ORF">AWRI4620_LOCUS5165</name>
</gene>
<evidence type="ECO:0000256" key="1">
    <source>
        <dbReference type="SAM" id="MobiDB-lite"/>
    </source>
</evidence>
<dbReference type="Proteomes" id="UP000745764">
    <property type="component" value="Unassembled WGS sequence"/>
</dbReference>
<comment type="caution">
    <text evidence="2">The sequence shown here is derived from an EMBL/GenBank/DDBJ whole genome shotgun (WGS) entry which is preliminary data.</text>
</comment>